<dbReference type="GO" id="GO:0016226">
    <property type="term" value="P:iron-sulfur cluster assembly"/>
    <property type="evidence" value="ECO:0007669"/>
    <property type="project" value="InterPro"/>
</dbReference>
<keyword evidence="2" id="KW-0406">Ion transport</keyword>
<comment type="caution">
    <text evidence="4">The sequence shown here is derived from an EMBL/GenBank/DDBJ whole genome shotgun (WGS) entry which is preliminary data.</text>
</comment>
<keyword evidence="2" id="KW-0813">Transport</keyword>
<evidence type="ECO:0000256" key="2">
    <source>
        <dbReference type="ARBA" id="ARBA00022496"/>
    </source>
</evidence>
<keyword evidence="5" id="KW-1185">Reference proteome</keyword>
<dbReference type="EMBL" id="JANCYU010000044">
    <property type="protein sequence ID" value="KAK4526826.1"/>
    <property type="molecule type" value="Genomic_DNA"/>
</dbReference>
<dbReference type="GO" id="GO:0006879">
    <property type="term" value="P:intracellular iron ion homeostasis"/>
    <property type="evidence" value="ECO:0007669"/>
    <property type="project" value="TreeGrafter"/>
</dbReference>
<name>A0AAV9IHV2_9RHOD</name>
<comment type="similarity">
    <text evidence="1">Belongs to the frataxin family.</text>
</comment>
<accession>A0AAV9IHV2</accession>
<keyword evidence="2" id="KW-0410">Iron transport</keyword>
<dbReference type="GO" id="GO:0004322">
    <property type="term" value="F:ferroxidase activity"/>
    <property type="evidence" value="ECO:0007669"/>
    <property type="project" value="TreeGrafter"/>
</dbReference>
<dbReference type="PROSITE" id="PS01344">
    <property type="entry name" value="FRATAXIN_1"/>
    <property type="match status" value="1"/>
</dbReference>
<dbReference type="GO" id="GO:0008199">
    <property type="term" value="F:ferric iron binding"/>
    <property type="evidence" value="ECO:0007669"/>
    <property type="project" value="InterPro"/>
</dbReference>
<protein>
    <recommendedName>
        <fullName evidence="6">Ferroxidase</fullName>
    </recommendedName>
</protein>
<gene>
    <name evidence="4" type="ORF">GAYE_SCF28MG4744</name>
</gene>
<reference evidence="4 5" key="1">
    <citation type="submission" date="2022-07" db="EMBL/GenBank/DDBJ databases">
        <title>Genome-wide signatures of adaptation to extreme environments.</title>
        <authorList>
            <person name="Cho C.H."/>
            <person name="Yoon H.S."/>
        </authorList>
    </citation>
    <scope>NUCLEOTIDE SEQUENCE [LARGE SCALE GENOMIC DNA]</scope>
    <source>
        <strain evidence="4 5">108.79 E11</strain>
    </source>
</reference>
<dbReference type="GO" id="GO:0034986">
    <property type="term" value="F:iron chaperone activity"/>
    <property type="evidence" value="ECO:0007669"/>
    <property type="project" value="TreeGrafter"/>
</dbReference>
<keyword evidence="3" id="KW-0408">Iron</keyword>
<dbReference type="SMART" id="SM01219">
    <property type="entry name" value="Frataxin_Cyay"/>
    <property type="match status" value="1"/>
</dbReference>
<dbReference type="PANTHER" id="PTHR16821">
    <property type="entry name" value="FRATAXIN"/>
    <property type="match status" value="1"/>
</dbReference>
<dbReference type="InterPro" id="IPR036524">
    <property type="entry name" value="Frataxin/CyaY_sf"/>
</dbReference>
<dbReference type="AlphaFoldDB" id="A0AAV9IHV2"/>
<dbReference type="GO" id="GO:0005739">
    <property type="term" value="C:mitochondrion"/>
    <property type="evidence" value="ECO:0007669"/>
    <property type="project" value="TreeGrafter"/>
</dbReference>
<sequence length="153" mass="18074">MLRWCLSVVTSQRYANRFNPRKHFTTSNEPVYSLATPENWSEHDYIIQADKTLEDLYDCLAEQGYEKLPEFDVELSQGVLTFKLDNTRTYVLNTQRPNRQLWLSSPLSGPWRFSWSFTERHWKSTRTGIQLRTLLNEELKGFVGTDIIPLREV</sequence>
<dbReference type="Pfam" id="PF01491">
    <property type="entry name" value="Frataxin_Cyay"/>
    <property type="match status" value="1"/>
</dbReference>
<evidence type="ECO:0008006" key="6">
    <source>
        <dbReference type="Google" id="ProtNLM"/>
    </source>
</evidence>
<evidence type="ECO:0000256" key="1">
    <source>
        <dbReference type="ARBA" id="ARBA00008183"/>
    </source>
</evidence>
<evidence type="ECO:0000313" key="5">
    <source>
        <dbReference type="Proteomes" id="UP001300502"/>
    </source>
</evidence>
<dbReference type="InterPro" id="IPR020895">
    <property type="entry name" value="Frataxin_CS"/>
</dbReference>
<evidence type="ECO:0000256" key="3">
    <source>
        <dbReference type="ARBA" id="ARBA00023004"/>
    </source>
</evidence>
<evidence type="ECO:0000313" key="4">
    <source>
        <dbReference type="EMBL" id="KAK4526826.1"/>
    </source>
</evidence>
<dbReference type="SUPFAM" id="SSF55387">
    <property type="entry name" value="Frataxin/Nqo15-like"/>
    <property type="match status" value="1"/>
</dbReference>
<proteinExistence type="inferred from homology"/>
<dbReference type="PANTHER" id="PTHR16821:SF2">
    <property type="entry name" value="FRATAXIN, MITOCHONDRIAL"/>
    <property type="match status" value="1"/>
</dbReference>
<dbReference type="InterPro" id="IPR002908">
    <property type="entry name" value="Frataxin/CyaY"/>
</dbReference>
<dbReference type="Gene3D" id="3.30.920.10">
    <property type="entry name" value="Frataxin/CyaY"/>
    <property type="match status" value="1"/>
</dbReference>
<dbReference type="GO" id="GO:0008198">
    <property type="term" value="F:ferrous iron binding"/>
    <property type="evidence" value="ECO:0007669"/>
    <property type="project" value="TreeGrafter"/>
</dbReference>
<dbReference type="GO" id="GO:0051537">
    <property type="term" value="F:2 iron, 2 sulfur cluster binding"/>
    <property type="evidence" value="ECO:0007669"/>
    <property type="project" value="TreeGrafter"/>
</dbReference>
<organism evidence="4 5">
    <name type="scientific">Galdieria yellowstonensis</name>
    <dbReference type="NCBI Taxonomy" id="3028027"/>
    <lineage>
        <taxon>Eukaryota</taxon>
        <taxon>Rhodophyta</taxon>
        <taxon>Bangiophyceae</taxon>
        <taxon>Galdieriales</taxon>
        <taxon>Galdieriaceae</taxon>
        <taxon>Galdieria</taxon>
    </lineage>
</organism>
<dbReference type="NCBIfam" id="TIGR03421">
    <property type="entry name" value="FeS_CyaY"/>
    <property type="match status" value="1"/>
</dbReference>
<dbReference type="PROSITE" id="PS50810">
    <property type="entry name" value="FRATAXIN_2"/>
    <property type="match status" value="1"/>
</dbReference>
<dbReference type="Proteomes" id="UP001300502">
    <property type="component" value="Unassembled WGS sequence"/>
</dbReference>
<dbReference type="GO" id="GO:0006826">
    <property type="term" value="P:iron ion transport"/>
    <property type="evidence" value="ECO:0007669"/>
    <property type="project" value="UniProtKB-KW"/>
</dbReference>